<dbReference type="KEGG" id="pec:W5S_0026"/>
<dbReference type="Proteomes" id="UP000008044">
    <property type="component" value="Chromosome"/>
</dbReference>
<dbReference type="EMBL" id="CP003415">
    <property type="protein sequence ID" value="AFI88165.1"/>
    <property type="molecule type" value="Genomic_DNA"/>
</dbReference>
<organism evidence="1 2">
    <name type="scientific">Pectobacterium parmentieri</name>
    <dbReference type="NCBI Taxonomy" id="1905730"/>
    <lineage>
        <taxon>Bacteria</taxon>
        <taxon>Pseudomonadati</taxon>
        <taxon>Pseudomonadota</taxon>
        <taxon>Gammaproteobacteria</taxon>
        <taxon>Enterobacterales</taxon>
        <taxon>Pectobacteriaceae</taxon>
        <taxon>Pectobacterium</taxon>
    </lineage>
</organism>
<gene>
    <name evidence="1" type="ordered locus">W5S_0026</name>
</gene>
<sequence length="38" mass="4577">MDYHEINYFMTDYCLVFFWGGECNSSIYHEYAITGDLK</sequence>
<protein>
    <submittedName>
        <fullName evidence="1">Uncharacterized protein</fullName>
    </submittedName>
</protein>
<evidence type="ECO:0000313" key="2">
    <source>
        <dbReference type="Proteomes" id="UP000008044"/>
    </source>
</evidence>
<accession>A0A0H3I304</accession>
<name>A0A0H3I304_PECPM</name>
<dbReference type="STRING" id="1905730.W5S_0026"/>
<reference evidence="1 2" key="1">
    <citation type="journal article" date="2012" name="J. Bacteriol.">
        <title>Genome sequence of Pectobacterium sp. strain SCC3193.</title>
        <authorList>
            <person name="Koskinen J.P."/>
            <person name="Laine P."/>
            <person name="Niemi O."/>
            <person name="Nykyri J."/>
            <person name="Harjunpaa H."/>
            <person name="Auvinen P."/>
            <person name="Paulin L."/>
            <person name="Pirhonen M."/>
            <person name="Palva T."/>
            <person name="Holm L."/>
        </authorList>
    </citation>
    <scope>NUCLEOTIDE SEQUENCE [LARGE SCALE GENOMIC DNA]</scope>
    <source>
        <strain evidence="1 2">SCC3193</strain>
    </source>
</reference>
<dbReference type="eggNOG" id="ENOG50306IH">
    <property type="taxonomic scope" value="Bacteria"/>
</dbReference>
<dbReference type="PATRIC" id="fig|1166016.3.peg.28"/>
<dbReference type="AlphaFoldDB" id="A0A0H3I304"/>
<dbReference type="HOGENOM" id="CLU_3331235_0_0_6"/>
<proteinExistence type="predicted"/>
<evidence type="ECO:0000313" key="1">
    <source>
        <dbReference type="EMBL" id="AFI88165.1"/>
    </source>
</evidence>